<dbReference type="RefSeq" id="WP_342028194.1">
    <property type="nucleotide sequence ID" value="NZ_FNTV01000001.1"/>
</dbReference>
<evidence type="ECO:0000256" key="1">
    <source>
        <dbReference type="ARBA" id="ARBA00022679"/>
    </source>
</evidence>
<proteinExistence type="predicted"/>
<dbReference type="Proteomes" id="UP000182725">
    <property type="component" value="Unassembled WGS sequence"/>
</dbReference>
<dbReference type="PANTHER" id="PTHR43072:SF23">
    <property type="entry name" value="UPF0039 PROTEIN C11D3.02C"/>
    <property type="match status" value="1"/>
</dbReference>
<organism evidence="4 5">
    <name type="scientific">Arthrobacter alpinus</name>
    <dbReference type="NCBI Taxonomy" id="656366"/>
    <lineage>
        <taxon>Bacteria</taxon>
        <taxon>Bacillati</taxon>
        <taxon>Actinomycetota</taxon>
        <taxon>Actinomycetes</taxon>
        <taxon>Micrococcales</taxon>
        <taxon>Micrococcaceae</taxon>
        <taxon>Arthrobacter</taxon>
    </lineage>
</organism>
<dbReference type="InterPro" id="IPR016181">
    <property type="entry name" value="Acyl_CoA_acyltransferase"/>
</dbReference>
<dbReference type="InterPro" id="IPR000182">
    <property type="entry name" value="GNAT_dom"/>
</dbReference>
<sequence>MSIPHIRLMVDADWGAVERIYALGISTGSATFEDSVPAKSDFFGAKIPELSLVAEDADGTVAGWASASPSSGRAAYRGVVEHSIYVDPGQSGRGIAKLLLQALIEQAGIHGYWTIQSGIFAENTPSRALHLKMGFREIGYRERIAQRASGPRAGEWQNTFLYEIRL</sequence>
<gene>
    <name evidence="4" type="ORF">SAMN04489740_2297</name>
</gene>
<evidence type="ECO:0000259" key="3">
    <source>
        <dbReference type="PROSITE" id="PS51186"/>
    </source>
</evidence>
<dbReference type="GO" id="GO:0016747">
    <property type="term" value="F:acyltransferase activity, transferring groups other than amino-acyl groups"/>
    <property type="evidence" value="ECO:0007669"/>
    <property type="project" value="InterPro"/>
</dbReference>
<dbReference type="PANTHER" id="PTHR43072">
    <property type="entry name" value="N-ACETYLTRANSFERASE"/>
    <property type="match status" value="1"/>
</dbReference>
<dbReference type="CDD" id="cd04301">
    <property type="entry name" value="NAT_SF"/>
    <property type="match status" value="1"/>
</dbReference>
<evidence type="ECO:0000313" key="5">
    <source>
        <dbReference type="Proteomes" id="UP000182725"/>
    </source>
</evidence>
<dbReference type="Gene3D" id="3.40.630.30">
    <property type="match status" value="1"/>
</dbReference>
<keyword evidence="2" id="KW-0012">Acyltransferase</keyword>
<evidence type="ECO:0000256" key="2">
    <source>
        <dbReference type="ARBA" id="ARBA00023315"/>
    </source>
</evidence>
<keyword evidence="1 4" id="KW-0808">Transferase</keyword>
<dbReference type="PROSITE" id="PS51186">
    <property type="entry name" value="GNAT"/>
    <property type="match status" value="1"/>
</dbReference>
<protein>
    <submittedName>
        <fullName evidence="4">Phosphinothricin acetyltransferase</fullName>
    </submittedName>
</protein>
<evidence type="ECO:0000313" key="4">
    <source>
        <dbReference type="EMBL" id="SEE71840.1"/>
    </source>
</evidence>
<dbReference type="Pfam" id="PF00583">
    <property type="entry name" value="Acetyltransf_1"/>
    <property type="match status" value="1"/>
</dbReference>
<feature type="domain" description="N-acetyltransferase" evidence="3">
    <location>
        <begin position="4"/>
        <end position="166"/>
    </location>
</feature>
<accession>A0A1H5L4F8</accession>
<dbReference type="SUPFAM" id="SSF55729">
    <property type="entry name" value="Acyl-CoA N-acyltransferases (Nat)"/>
    <property type="match status" value="1"/>
</dbReference>
<dbReference type="EMBL" id="FNTV01000001">
    <property type="protein sequence ID" value="SEE71840.1"/>
    <property type="molecule type" value="Genomic_DNA"/>
</dbReference>
<name>A0A1H5L4F8_9MICC</name>
<dbReference type="AlphaFoldDB" id="A0A1H5L4F8"/>
<reference evidence="4 5" key="1">
    <citation type="submission" date="2016-10" db="EMBL/GenBank/DDBJ databases">
        <authorList>
            <person name="de Groot N.N."/>
        </authorList>
    </citation>
    <scope>NUCLEOTIDE SEQUENCE [LARGE SCALE GENOMIC DNA]</scope>
    <source>
        <strain evidence="4 5">DSM 22274</strain>
    </source>
</reference>